<evidence type="ECO:0000259" key="9">
    <source>
        <dbReference type="Pfam" id="PF01979"/>
    </source>
</evidence>
<dbReference type="InterPro" id="IPR051607">
    <property type="entry name" value="Metallo-dep_hydrolases"/>
</dbReference>
<evidence type="ECO:0000256" key="3">
    <source>
        <dbReference type="ARBA" id="ARBA00006745"/>
    </source>
</evidence>
<comment type="similarity">
    <text evidence="3">Belongs to the metallo-dependent hydrolases superfamily. ATZ/TRZ family.</text>
</comment>
<dbReference type="FunFam" id="3.20.20.140:FF:000022">
    <property type="entry name" value="Guanine deaminase"/>
    <property type="match status" value="1"/>
</dbReference>
<accession>A0A8J2JA37</accession>
<dbReference type="Proteomes" id="UP000708208">
    <property type="component" value="Unassembled WGS sequence"/>
</dbReference>
<comment type="caution">
    <text evidence="10">The sequence shown here is derived from an EMBL/GenBank/DDBJ whole genome shotgun (WGS) entry which is preliminary data.</text>
</comment>
<evidence type="ECO:0000313" key="11">
    <source>
        <dbReference type="Proteomes" id="UP000708208"/>
    </source>
</evidence>
<dbReference type="PANTHER" id="PTHR11271">
    <property type="entry name" value="GUANINE DEAMINASE"/>
    <property type="match status" value="1"/>
</dbReference>
<reference evidence="10" key="1">
    <citation type="submission" date="2021-06" db="EMBL/GenBank/DDBJ databases">
        <authorList>
            <person name="Hodson N. C."/>
            <person name="Mongue J. A."/>
            <person name="Jaron S. K."/>
        </authorList>
    </citation>
    <scope>NUCLEOTIDE SEQUENCE</scope>
</reference>
<comment type="cofactor">
    <cofactor evidence="1">
        <name>Zn(2+)</name>
        <dbReference type="ChEBI" id="CHEBI:29105"/>
    </cofactor>
</comment>
<evidence type="ECO:0000256" key="1">
    <source>
        <dbReference type="ARBA" id="ARBA00001947"/>
    </source>
</evidence>
<comment type="catalytic activity">
    <reaction evidence="8">
        <text>guanine + H2O + H(+) = xanthine + NH4(+)</text>
        <dbReference type="Rhea" id="RHEA:14665"/>
        <dbReference type="ChEBI" id="CHEBI:15377"/>
        <dbReference type="ChEBI" id="CHEBI:15378"/>
        <dbReference type="ChEBI" id="CHEBI:16235"/>
        <dbReference type="ChEBI" id="CHEBI:17712"/>
        <dbReference type="ChEBI" id="CHEBI:28938"/>
        <dbReference type="EC" id="3.5.4.3"/>
    </reaction>
</comment>
<evidence type="ECO:0000256" key="6">
    <source>
        <dbReference type="ARBA" id="ARBA00022801"/>
    </source>
</evidence>
<dbReference type="GO" id="GO:0046098">
    <property type="term" value="P:guanine metabolic process"/>
    <property type="evidence" value="ECO:0007669"/>
    <property type="project" value="TreeGrafter"/>
</dbReference>
<evidence type="ECO:0000256" key="7">
    <source>
        <dbReference type="ARBA" id="ARBA00022833"/>
    </source>
</evidence>
<dbReference type="AlphaFoldDB" id="A0A8J2JA37"/>
<dbReference type="PANTHER" id="PTHR11271:SF6">
    <property type="entry name" value="GUANINE DEAMINASE"/>
    <property type="match status" value="1"/>
</dbReference>
<feature type="domain" description="Amidohydrolase-related" evidence="9">
    <location>
        <begin position="7"/>
        <end position="327"/>
    </location>
</feature>
<comment type="pathway">
    <text evidence="2">Purine metabolism; guanine degradation; xanthine from guanine: step 1/1.</text>
</comment>
<dbReference type="GO" id="GO:0008892">
    <property type="term" value="F:guanine deaminase activity"/>
    <property type="evidence" value="ECO:0007669"/>
    <property type="project" value="UniProtKB-EC"/>
</dbReference>
<keyword evidence="6" id="KW-0378">Hydrolase</keyword>
<gene>
    <name evidence="10" type="ORF">AFUS01_LOCUS5238</name>
</gene>
<dbReference type="GO" id="GO:0008270">
    <property type="term" value="F:zinc ion binding"/>
    <property type="evidence" value="ECO:0007669"/>
    <property type="project" value="TreeGrafter"/>
</dbReference>
<dbReference type="OrthoDB" id="194468at2759"/>
<evidence type="ECO:0000313" key="10">
    <source>
        <dbReference type="EMBL" id="CAG7713642.1"/>
    </source>
</evidence>
<dbReference type="EMBL" id="CAJVCH010033173">
    <property type="protein sequence ID" value="CAG7713642.1"/>
    <property type="molecule type" value="Genomic_DNA"/>
</dbReference>
<evidence type="ECO:0000256" key="4">
    <source>
        <dbReference type="ARBA" id="ARBA00012781"/>
    </source>
</evidence>
<dbReference type="InterPro" id="IPR006680">
    <property type="entry name" value="Amidohydro-rel"/>
</dbReference>
<keyword evidence="5" id="KW-0479">Metal-binding</keyword>
<protein>
    <recommendedName>
        <fullName evidence="4">guanine deaminase</fullName>
        <ecNumber evidence="4">3.5.4.3</ecNumber>
    </recommendedName>
</protein>
<keyword evidence="7" id="KW-0862">Zinc</keyword>
<evidence type="ECO:0000256" key="8">
    <source>
        <dbReference type="ARBA" id="ARBA00051148"/>
    </source>
</evidence>
<evidence type="ECO:0000256" key="2">
    <source>
        <dbReference type="ARBA" id="ARBA00004984"/>
    </source>
</evidence>
<sequence length="364" mass="40251">MEARFQDPAFARSCYKKVVQRTLCNGTTTASYFATIHRQATEILADVVEQCGQRALIGKVCMDLNSPDNYVESTTESLKSTEDFILGMLKRKCTRVRPVITPRFALSCSEELLTGLGALAKKHKVFIQTHLCESEEEIVRAKKLFPHHKNYAEVYSTTGLLTNNAIMAHCVFLNEDELALMKNSNAGIAHCPTSNMCLLSGLCPVRKYLNAGLKVGLGTDVSGGYSPSILEAMRHAILASKVLNITSNSSNEHVPLMYKEVFYLATLGGAEALSLDSTIGNFEVGKSFDALHIDIASTGSPIHLFPGESLDDMIQKFIMLGDDRNIIQCFQLVLYRLIETLYEKCGTQKFLIITLFMRARVQGA</sequence>
<keyword evidence="11" id="KW-1185">Reference proteome</keyword>
<dbReference type="EC" id="3.5.4.3" evidence="4"/>
<dbReference type="GO" id="GO:0005829">
    <property type="term" value="C:cytosol"/>
    <property type="evidence" value="ECO:0007669"/>
    <property type="project" value="TreeGrafter"/>
</dbReference>
<proteinExistence type="inferred from homology"/>
<evidence type="ECO:0000256" key="5">
    <source>
        <dbReference type="ARBA" id="ARBA00022723"/>
    </source>
</evidence>
<dbReference type="Pfam" id="PF01979">
    <property type="entry name" value="Amidohydro_1"/>
    <property type="match status" value="1"/>
</dbReference>
<name>A0A8J2JA37_9HEXA</name>
<organism evidence="10 11">
    <name type="scientific">Allacma fusca</name>
    <dbReference type="NCBI Taxonomy" id="39272"/>
    <lineage>
        <taxon>Eukaryota</taxon>
        <taxon>Metazoa</taxon>
        <taxon>Ecdysozoa</taxon>
        <taxon>Arthropoda</taxon>
        <taxon>Hexapoda</taxon>
        <taxon>Collembola</taxon>
        <taxon>Symphypleona</taxon>
        <taxon>Sminthuridae</taxon>
        <taxon>Allacma</taxon>
    </lineage>
</organism>